<dbReference type="EMBL" id="BMAO01002119">
    <property type="protein sequence ID" value="GFQ78389.1"/>
    <property type="molecule type" value="Genomic_DNA"/>
</dbReference>
<sequence>MVGITGVEFRNTSDAATSRIISVVAEVSDVETTAMLENIYFSHDGISKGKKSCVFFPKVNHLHSECVLAQMTSGGSSLIGSEGFSKCGRTPNATNYIQI</sequence>
<accession>A0A8X6FGQ3</accession>
<evidence type="ECO:0000313" key="1">
    <source>
        <dbReference type="EMBL" id="GFQ78389.1"/>
    </source>
</evidence>
<organism evidence="1 2">
    <name type="scientific">Trichonephila clavata</name>
    <name type="common">Joro spider</name>
    <name type="synonym">Nephila clavata</name>
    <dbReference type="NCBI Taxonomy" id="2740835"/>
    <lineage>
        <taxon>Eukaryota</taxon>
        <taxon>Metazoa</taxon>
        <taxon>Ecdysozoa</taxon>
        <taxon>Arthropoda</taxon>
        <taxon>Chelicerata</taxon>
        <taxon>Arachnida</taxon>
        <taxon>Araneae</taxon>
        <taxon>Araneomorphae</taxon>
        <taxon>Entelegynae</taxon>
        <taxon>Araneoidea</taxon>
        <taxon>Nephilidae</taxon>
        <taxon>Trichonephila</taxon>
    </lineage>
</organism>
<keyword evidence="2" id="KW-1185">Reference proteome</keyword>
<gene>
    <name evidence="1" type="ORF">TNCT_615881</name>
</gene>
<dbReference type="AlphaFoldDB" id="A0A8X6FGQ3"/>
<dbReference type="Proteomes" id="UP000887116">
    <property type="component" value="Unassembled WGS sequence"/>
</dbReference>
<proteinExistence type="predicted"/>
<protein>
    <submittedName>
        <fullName evidence="1">Uncharacterized protein</fullName>
    </submittedName>
</protein>
<name>A0A8X6FGQ3_TRICU</name>
<reference evidence="1" key="1">
    <citation type="submission" date="2020-07" db="EMBL/GenBank/DDBJ databases">
        <title>Multicomponent nature underlies the extraordinary mechanical properties of spider dragline silk.</title>
        <authorList>
            <person name="Kono N."/>
            <person name="Nakamura H."/>
            <person name="Mori M."/>
            <person name="Yoshida Y."/>
            <person name="Ohtoshi R."/>
            <person name="Malay A.D."/>
            <person name="Moran D.A.P."/>
            <person name="Tomita M."/>
            <person name="Numata K."/>
            <person name="Arakawa K."/>
        </authorList>
    </citation>
    <scope>NUCLEOTIDE SEQUENCE</scope>
</reference>
<evidence type="ECO:0000313" key="2">
    <source>
        <dbReference type="Proteomes" id="UP000887116"/>
    </source>
</evidence>
<comment type="caution">
    <text evidence="1">The sequence shown here is derived from an EMBL/GenBank/DDBJ whole genome shotgun (WGS) entry which is preliminary data.</text>
</comment>